<evidence type="ECO:0000313" key="2">
    <source>
        <dbReference type="EMBL" id="MCX2936007.1"/>
    </source>
</evidence>
<comment type="caution">
    <text evidence="2">The sequence shown here is derived from an EMBL/GenBank/DDBJ whole genome shotgun (WGS) entry which is preliminary data.</text>
</comment>
<dbReference type="EMBL" id="JAPJDO010000003">
    <property type="protein sequence ID" value="MCX2936007.1"/>
    <property type="molecule type" value="Genomic_DNA"/>
</dbReference>
<keyword evidence="3" id="KW-1185">Reference proteome</keyword>
<feature type="signal peptide" evidence="1">
    <location>
        <begin position="1"/>
        <end position="23"/>
    </location>
</feature>
<evidence type="ECO:0008006" key="4">
    <source>
        <dbReference type="Google" id="ProtNLM"/>
    </source>
</evidence>
<accession>A0ABT3SAV2</accession>
<organism evidence="2 3">
    <name type="scientific">Mycobacterium pinniadriaticum</name>
    <dbReference type="NCBI Taxonomy" id="2994102"/>
    <lineage>
        <taxon>Bacteria</taxon>
        <taxon>Bacillati</taxon>
        <taxon>Actinomycetota</taxon>
        <taxon>Actinomycetes</taxon>
        <taxon>Mycobacteriales</taxon>
        <taxon>Mycobacteriaceae</taxon>
        <taxon>Mycobacterium</taxon>
    </lineage>
</organism>
<evidence type="ECO:0000256" key="1">
    <source>
        <dbReference type="SAM" id="SignalP"/>
    </source>
</evidence>
<protein>
    <recommendedName>
        <fullName evidence="4">Secreted protein</fullName>
    </recommendedName>
</protein>
<dbReference type="RefSeq" id="WP_265995403.1">
    <property type="nucleotide sequence ID" value="NZ_JAPJDN010000003.1"/>
</dbReference>
<reference evidence="2 3" key="1">
    <citation type="submission" date="2022-11" db="EMBL/GenBank/DDBJ databases">
        <title>Mycobacterium sp. nov.</title>
        <authorList>
            <person name="Papic B."/>
            <person name="Spicic S."/>
            <person name="Duvnjak S."/>
        </authorList>
    </citation>
    <scope>NUCLEOTIDE SEQUENCE [LARGE SCALE GENOMIC DNA]</scope>
    <source>
        <strain evidence="2 3">CVI_P4</strain>
    </source>
</reference>
<feature type="chain" id="PRO_5047294358" description="Secreted protein" evidence="1">
    <location>
        <begin position="24"/>
        <end position="171"/>
    </location>
</feature>
<proteinExistence type="predicted"/>
<keyword evidence="1" id="KW-0732">Signal</keyword>
<evidence type="ECO:0000313" key="3">
    <source>
        <dbReference type="Proteomes" id="UP001300745"/>
    </source>
</evidence>
<dbReference type="Proteomes" id="UP001300745">
    <property type="component" value="Unassembled WGS sequence"/>
</dbReference>
<name>A0ABT3SAV2_9MYCO</name>
<sequence length="171" mass="18144">MRAVTIGAAALAMILCPAGTAAADPAQDGIVYVFGSCYDPSQPLQEKPQQVVYGCDSTSIMENMTWSTWGADGATGTGTDNAVRCQPNCAQGPHLYNPIVVHAWNPAPADKPGCPANARFYTDVTVAYPAGVPPWVVPGTTWGPDVEYTYVDGMPAVHFFDQRPYSCTPLS</sequence>
<gene>
    <name evidence="2" type="ORF">ORI27_04805</name>
</gene>